<evidence type="ECO:0000259" key="2">
    <source>
        <dbReference type="PROSITE" id="PS50844"/>
    </source>
</evidence>
<feature type="domain" description="AFP-like" evidence="2">
    <location>
        <begin position="407"/>
        <end position="465"/>
    </location>
</feature>
<dbReference type="Proteomes" id="UP000297641">
    <property type="component" value="Unassembled WGS sequence"/>
</dbReference>
<keyword evidence="1" id="KW-0129">CBS domain</keyword>
<dbReference type="Pfam" id="PF08666">
    <property type="entry name" value="SAF"/>
    <property type="match status" value="1"/>
</dbReference>
<dbReference type="InterPro" id="IPR036237">
    <property type="entry name" value="Xyl_isomerase-like_sf"/>
</dbReference>
<dbReference type="PANTHER" id="PTHR42966:SF3">
    <property type="entry name" value="BLR5971 PROTEIN"/>
    <property type="match status" value="1"/>
</dbReference>
<organism evidence="3 4">
    <name type="scientific">Leptospira bouyouniensis</name>
    <dbReference type="NCBI Taxonomy" id="2484911"/>
    <lineage>
        <taxon>Bacteria</taxon>
        <taxon>Pseudomonadati</taxon>
        <taxon>Spirochaetota</taxon>
        <taxon>Spirochaetia</taxon>
        <taxon>Leptospirales</taxon>
        <taxon>Leptospiraceae</taxon>
        <taxon>Leptospira</taxon>
    </lineage>
</organism>
<name>A0A7I0HMS7_9LEPT</name>
<reference evidence="3 4" key="1">
    <citation type="journal article" date="2019" name="PLoS Negl. Trop. Dis.">
        <title>Revisiting the worldwide diversity of Leptospira species in the environment.</title>
        <authorList>
            <person name="Vincent A.T."/>
            <person name="Schiettekatte O."/>
            <person name="Bourhy P."/>
            <person name="Veyrier F.J."/>
            <person name="Picardeau M."/>
        </authorList>
    </citation>
    <scope>NUCLEOTIDE SEQUENCE [LARGE SCALE GENOMIC DNA]</scope>
    <source>
        <strain evidence="3 4">201800273</strain>
    </source>
</reference>
<dbReference type="SUPFAM" id="SSF51569">
    <property type="entry name" value="Aldolase"/>
    <property type="match status" value="1"/>
</dbReference>
<gene>
    <name evidence="3" type="ORF">EHQ43_18345</name>
</gene>
<dbReference type="InterPro" id="IPR057736">
    <property type="entry name" value="SAF_PseI/NeuA/NeuB"/>
</dbReference>
<sequence length="753" mass="85867">MIIDKKISKYIVFCEDSIRNSLKKIESNKAKTVFAVTEDNRILGVLTDGDFRRWILDDSIQDHDLSLKVESIINRNFKYLHVNESPDRIRQSLSQTISILPLIDDHFKLQSVARIGSEEISIGDFVLDESSPSFIIAEIGNNHNGDFELAKKLVDLAKKSGADCAKFQMRDLLSLYNNQGNVNDASEDLGSQYTLDLLNKFQLSNEELFKLFDYCKELEILPLCTPWDEKSFNALEEYGMEAYKIASADFTNHEFIKLVATSGKPLICSTGMTNESEIVNTVKVLQEVGAQYILLHCNSTYPAPFKDINLSYLKRLKDIGNCLVGYSGHERGYHIPLASIALGAKVIEKHFTVDKTMEGNDHKVSLLPDEFKEMVIGIRQVEDSLGEARNRIITQGELMNRETLGKSLVCNQEILVGEVILSNMITTRSPGKGLAPYFKKDLIGKVAKRNFSKGDFFFPSDLSETAIEIKNNYSFTRPWGLPVRFHDINSMVKLSSMKLVEFHLSYKDLELNISDFLSGTYGVDFVVHTPELFEGDHLLDLCSNDESYRQQSIKHMQRVIDVTKSLKVFFPKMQSNPLIVTNVGGFSNDYFLPNSDKTKLYENYFQSLKELNLDGVEIIPQTMPPFPWHFGGQRYHNLFMSFEDIQYYCEKYKIRVCLDISHSKLACNQFHWSFTDFIEKISPYIAHMHVVDASGVDGEGLQIGEGEIDFFQLARLLRESSPKASFIPEIWQGHKNQGEGFWVALSRLEKFNF</sequence>
<dbReference type="SUPFAM" id="SSF51658">
    <property type="entry name" value="Xylose isomerase-like"/>
    <property type="match status" value="1"/>
</dbReference>
<evidence type="ECO:0000256" key="1">
    <source>
        <dbReference type="ARBA" id="ARBA00023122"/>
    </source>
</evidence>
<dbReference type="InterPro" id="IPR013785">
    <property type="entry name" value="Aldolase_TIM"/>
</dbReference>
<dbReference type="GO" id="GO:0016051">
    <property type="term" value="P:carbohydrate biosynthetic process"/>
    <property type="evidence" value="ECO:0007669"/>
    <property type="project" value="InterPro"/>
</dbReference>
<dbReference type="InterPro" id="IPR013974">
    <property type="entry name" value="SAF"/>
</dbReference>
<dbReference type="Pfam" id="PF01261">
    <property type="entry name" value="AP_endonuc_2"/>
    <property type="match status" value="1"/>
</dbReference>
<dbReference type="InterPro" id="IPR036732">
    <property type="entry name" value="AFP_Neu5c_C_sf"/>
</dbReference>
<dbReference type="GO" id="GO:0047444">
    <property type="term" value="F:N-acylneuraminate-9-phosphate synthase activity"/>
    <property type="evidence" value="ECO:0007669"/>
    <property type="project" value="TreeGrafter"/>
</dbReference>
<accession>A0A7I0HMS7</accession>
<dbReference type="Pfam" id="PF03102">
    <property type="entry name" value="NeuB"/>
    <property type="match status" value="1"/>
</dbReference>
<dbReference type="EMBL" id="RQFT01000015">
    <property type="protein sequence ID" value="TGL02319.1"/>
    <property type="molecule type" value="Genomic_DNA"/>
</dbReference>
<proteinExistence type="predicted"/>
<dbReference type="SUPFAM" id="SSF51269">
    <property type="entry name" value="AFP III-like domain"/>
    <property type="match status" value="1"/>
</dbReference>
<dbReference type="Gene3D" id="3.20.20.70">
    <property type="entry name" value="Aldolase class I"/>
    <property type="match status" value="1"/>
</dbReference>
<dbReference type="InterPro" id="IPR046342">
    <property type="entry name" value="CBS_dom_sf"/>
</dbReference>
<dbReference type="CDD" id="cd11615">
    <property type="entry name" value="SAF_NeuB_like"/>
    <property type="match status" value="1"/>
</dbReference>
<dbReference type="RefSeq" id="WP_135771972.1">
    <property type="nucleotide sequence ID" value="NZ_RQFT01000015.1"/>
</dbReference>
<evidence type="ECO:0000313" key="3">
    <source>
        <dbReference type="EMBL" id="TGL02319.1"/>
    </source>
</evidence>
<dbReference type="SUPFAM" id="SSF54631">
    <property type="entry name" value="CBS-domain pair"/>
    <property type="match status" value="1"/>
</dbReference>
<dbReference type="AlphaFoldDB" id="A0A7I0HMS7"/>
<dbReference type="InterPro" id="IPR013022">
    <property type="entry name" value="Xyl_isomerase-like_TIM-brl"/>
</dbReference>
<dbReference type="InterPro" id="IPR051690">
    <property type="entry name" value="PseI-like"/>
</dbReference>
<dbReference type="SMART" id="SM00858">
    <property type="entry name" value="SAF"/>
    <property type="match status" value="1"/>
</dbReference>
<evidence type="ECO:0000313" key="4">
    <source>
        <dbReference type="Proteomes" id="UP000297641"/>
    </source>
</evidence>
<dbReference type="Gene3D" id="3.90.1210.10">
    <property type="entry name" value="Antifreeze-like/N-acetylneuraminic acid synthase C-terminal domain"/>
    <property type="match status" value="1"/>
</dbReference>
<protein>
    <submittedName>
        <fullName evidence="3">Acetylneuraminic acid synthetase</fullName>
    </submittedName>
</protein>
<dbReference type="PROSITE" id="PS50844">
    <property type="entry name" value="AFP_LIKE"/>
    <property type="match status" value="1"/>
</dbReference>
<dbReference type="Gene3D" id="3.10.580.10">
    <property type="entry name" value="CBS-domain"/>
    <property type="match status" value="1"/>
</dbReference>
<dbReference type="InterPro" id="IPR013132">
    <property type="entry name" value="PseI/NeuA/B-like_N"/>
</dbReference>
<dbReference type="Gene3D" id="3.20.20.150">
    <property type="entry name" value="Divalent-metal-dependent TIM barrel enzymes"/>
    <property type="match status" value="1"/>
</dbReference>
<comment type="caution">
    <text evidence="3">The sequence shown here is derived from an EMBL/GenBank/DDBJ whole genome shotgun (WGS) entry which is preliminary data.</text>
</comment>
<dbReference type="PANTHER" id="PTHR42966">
    <property type="entry name" value="N-ACETYLNEURAMINATE SYNTHASE"/>
    <property type="match status" value="1"/>
</dbReference>
<dbReference type="InterPro" id="IPR006190">
    <property type="entry name" value="SAF_AFP_Neu5Ac"/>
</dbReference>